<evidence type="ECO:0000259" key="9">
    <source>
        <dbReference type="Pfam" id="PF23936"/>
    </source>
</evidence>
<evidence type="ECO:0000256" key="5">
    <source>
        <dbReference type="PIRNR" id="PIRNR017233"/>
    </source>
</evidence>
<reference evidence="10" key="1">
    <citation type="submission" date="2023-07" db="EMBL/GenBank/DDBJ databases">
        <authorList>
            <consortium name="CYATHOMIX"/>
        </authorList>
    </citation>
    <scope>NUCLEOTIDE SEQUENCE</scope>
    <source>
        <strain evidence="10">N/A</strain>
    </source>
</reference>
<keyword evidence="11" id="KW-1185">Reference proteome</keyword>
<dbReference type="InterPro" id="IPR056164">
    <property type="entry name" value="Beta-prop_ELP1_1st"/>
</dbReference>
<dbReference type="Pfam" id="PF04762">
    <property type="entry name" value="Beta-prop_ELP1_1st"/>
    <property type="match status" value="1"/>
</dbReference>
<proteinExistence type="inferred from homology"/>
<evidence type="ECO:0000313" key="11">
    <source>
        <dbReference type="Proteomes" id="UP001176961"/>
    </source>
</evidence>
<dbReference type="PIRSF" id="PIRSF017233">
    <property type="entry name" value="IKAP"/>
    <property type="match status" value="1"/>
</dbReference>
<dbReference type="GO" id="GO:0005634">
    <property type="term" value="C:nucleus"/>
    <property type="evidence" value="ECO:0007669"/>
    <property type="project" value="UniProtKB-SubCell"/>
</dbReference>
<dbReference type="PANTHER" id="PTHR12747:SF0">
    <property type="entry name" value="ELONGATOR COMPLEX PROTEIN 1"/>
    <property type="match status" value="1"/>
</dbReference>
<accession>A0AA36DVS0</accession>
<gene>
    <name evidence="10" type="ORF">CYNAS_LOCUS5820</name>
</gene>
<dbReference type="InterPro" id="IPR056169">
    <property type="entry name" value="HB_ELP1"/>
</dbReference>
<dbReference type="EMBL" id="CATQJL010000112">
    <property type="protein sequence ID" value="CAJ0593837.1"/>
    <property type="molecule type" value="Genomic_DNA"/>
</dbReference>
<dbReference type="SUPFAM" id="SSF69322">
    <property type="entry name" value="Tricorn protease domain 2"/>
    <property type="match status" value="1"/>
</dbReference>
<comment type="function">
    <text evidence="5">Component of the elongator complex which is required for multiple tRNA modifications, including mcm5U (5-methoxycarbonylmethyl uridine), mcm5s2U (5-methoxycarbonylmethyl-2-thiouridine), and ncm5U (5-carbamoylmethyl uridine). The elongator complex catalyzes formation of carboxymethyluridine in the wobble base at position 34 in tRNAs.</text>
</comment>
<feature type="domain" description="ELP1 first N-terminal beta-propeller" evidence="6">
    <location>
        <begin position="66"/>
        <end position="338"/>
    </location>
</feature>
<feature type="domain" description="ELP1 three-helical bundle" evidence="9">
    <location>
        <begin position="1007"/>
        <end position="1162"/>
    </location>
</feature>
<dbReference type="AlphaFoldDB" id="A0AA36DVS0"/>
<dbReference type="Pfam" id="PF23797">
    <property type="entry name" value="Beta-prop_ELP1_2nd"/>
    <property type="match status" value="1"/>
</dbReference>
<dbReference type="Proteomes" id="UP001176961">
    <property type="component" value="Unassembled WGS sequence"/>
</dbReference>
<feature type="domain" description="ELP1 N-terminal second beta-propeller" evidence="7">
    <location>
        <begin position="377"/>
        <end position="605"/>
    </location>
</feature>
<evidence type="ECO:0000259" key="7">
    <source>
        <dbReference type="Pfam" id="PF23797"/>
    </source>
</evidence>
<comment type="caution">
    <text evidence="10">The sequence shown here is derived from an EMBL/GenBank/DDBJ whole genome shotgun (WGS) entry which is preliminary data.</text>
</comment>
<dbReference type="GO" id="GO:0033588">
    <property type="term" value="C:elongator holoenzyme complex"/>
    <property type="evidence" value="ECO:0007669"/>
    <property type="project" value="InterPro"/>
</dbReference>
<comment type="similarity">
    <text evidence="2 5">Belongs to the ELP1/IKA1 family.</text>
</comment>
<keyword evidence="4" id="KW-0819">tRNA processing</keyword>
<evidence type="ECO:0000256" key="1">
    <source>
        <dbReference type="ARBA" id="ARBA00005043"/>
    </source>
</evidence>
<dbReference type="InterPro" id="IPR056165">
    <property type="entry name" value="Beta-prop_ELP1_2nd"/>
</dbReference>
<dbReference type="SUPFAM" id="SSF48452">
    <property type="entry name" value="TPR-like"/>
    <property type="match status" value="1"/>
</dbReference>
<keyword evidence="5" id="KW-0539">Nucleus</keyword>
<dbReference type="InterPro" id="IPR006849">
    <property type="entry name" value="Elp1"/>
</dbReference>
<comment type="subcellular location">
    <subcellularLocation>
        <location evidence="5">Cytoplasm</location>
    </subcellularLocation>
    <subcellularLocation>
        <location evidence="5">Nucleus</location>
    </subcellularLocation>
</comment>
<feature type="domain" description="ELP1 alpha-solenoid" evidence="8">
    <location>
        <begin position="630"/>
        <end position="823"/>
    </location>
</feature>
<name>A0AA36DVS0_CYLNA</name>
<evidence type="ECO:0000259" key="8">
    <source>
        <dbReference type="Pfam" id="PF23925"/>
    </source>
</evidence>
<dbReference type="PANTHER" id="PTHR12747">
    <property type="entry name" value="ELONGATOR COMPLEX PROTEIN 1"/>
    <property type="match status" value="1"/>
</dbReference>
<dbReference type="InterPro" id="IPR011990">
    <property type="entry name" value="TPR-like_helical_dom_sf"/>
</dbReference>
<evidence type="ECO:0000256" key="4">
    <source>
        <dbReference type="ARBA" id="ARBA00022694"/>
    </source>
</evidence>
<dbReference type="GO" id="GO:0002926">
    <property type="term" value="P:tRNA wobble base 5-methoxycarbonylmethyl-2-thiouridinylation"/>
    <property type="evidence" value="ECO:0007669"/>
    <property type="project" value="TreeGrafter"/>
</dbReference>
<dbReference type="Pfam" id="PF23936">
    <property type="entry name" value="HB_ELP1"/>
    <property type="match status" value="1"/>
</dbReference>
<dbReference type="GO" id="GO:0000049">
    <property type="term" value="F:tRNA binding"/>
    <property type="evidence" value="ECO:0007669"/>
    <property type="project" value="TreeGrafter"/>
</dbReference>
<dbReference type="GO" id="GO:0005829">
    <property type="term" value="C:cytosol"/>
    <property type="evidence" value="ECO:0007669"/>
    <property type="project" value="TreeGrafter"/>
</dbReference>
<organism evidence="10 11">
    <name type="scientific">Cylicocyclus nassatus</name>
    <name type="common">Nematode worm</name>
    <dbReference type="NCBI Taxonomy" id="53992"/>
    <lineage>
        <taxon>Eukaryota</taxon>
        <taxon>Metazoa</taxon>
        <taxon>Ecdysozoa</taxon>
        <taxon>Nematoda</taxon>
        <taxon>Chromadorea</taxon>
        <taxon>Rhabditida</taxon>
        <taxon>Rhabditina</taxon>
        <taxon>Rhabditomorpha</taxon>
        <taxon>Strongyloidea</taxon>
        <taxon>Strongylidae</taxon>
        <taxon>Cylicocyclus</taxon>
    </lineage>
</organism>
<dbReference type="InterPro" id="IPR056167">
    <property type="entry name" value="A-sol_ELP1"/>
</dbReference>
<dbReference type="SUPFAM" id="SSF63829">
    <property type="entry name" value="Calcium-dependent phosphotriesterase"/>
    <property type="match status" value="1"/>
</dbReference>
<evidence type="ECO:0000256" key="3">
    <source>
        <dbReference type="ARBA" id="ARBA00022490"/>
    </source>
</evidence>
<dbReference type="Pfam" id="PF23925">
    <property type="entry name" value="A-sol_ELP1"/>
    <property type="match status" value="1"/>
</dbReference>
<sequence length="1234" mass="139209">MRNVVLTKVSSSSSSDAGFLEGSYLFVEDNVSRSVYLVNREGVIVLDAELQFATAIPCSDQCDSFEPVDVNVLVDSNEICVILSSGQVLTVDAESHTMCAACFLGEECIAASWSPDQTSLVAVEGDYVVFYDRSFERFAQWEISSNEEGKDALVTVGWGAAETQFQGSAGKAAREKKVVLSKKALENDTRKPHIRWRADGAYVMVSFYEAQSGERRIAVFSKEGELMSRLKNQESVEEAIAVRPSGNYIATTKVTPDDQRIMVFYERNGEKRHETILHGAASERQLVDMQWDVESSCLCIHFRSKNADEVEIWTVSNYDWKRQWSARFEQMLTCVRWDIEKARQLSILSADGIYTRLNFDLNPVVCGSTALVISTDGLRFTDFDQCPVPPPMCGFSAKVDGALHVVAFDGDRVAELCSDFKLYTYTRDASGDNLTLASSSELKNDKQWRFFSFLTWYGEGLVVIAHAEHDAIVKIDVQSGEIKTFHECARKAVWLGLDPTSKLLVMANEDGRFAQIGEDGQLHFLYNLPSADSYDVKFAQERMLVRTPNFELFIDGKAIPDSVSSYLVSGDVCLYITLHHKLHMISLTDKQQVTKERAVELGSSLIACSSSGTSVTMQMPRGNLETIHPRPFVVREIKKLIDDLKYVAALKEMKKHRIDMNLLVDYKPDIFLSHVSDLIQASKDPDLINLLIAALNNSRSEWCNGTVMSDKVNRITDLLAKEVLSLPSERRIQMLVVALTAMLKSVPQRAQEALRLIKEETSKLPPEKRDIYTRKWLHHVGFFVKEAELFDAALSTYDLQLTAQVAEASNRDPKEYIPLLNELRKIEPESYRKYRIDTVREDWRGALRHLSELDEKWEEAVALIREKDLYSAALIIYKDSPRYKDVCLLYAELLESKAQWQEAAMLYDKTDRPEKVLRCLEMARDVSQYISRARAFDIPKEEFNSALSKMAAVLKSSGRYAEAAKALEHAEASAVAIGEAYAKAGQWLDAVNCTRGAKDSNLIGELLKQRAQSILDELTTKAEEVERYTKRLEVVRSIKEERILKIKEGVESGRDLEDIDIFSDAGSTMSVMSRRTTKTGMSRASTTATVRKRKQIDRKKQSLKEGGEYEDSALLLAIATHYKWINELTAELVQLLPALVSIDEWELAASVQVSVEKFISDASSRKHHIWPQKLHPRDLPGPLYALYTVDDVFAFPNDGGMPGIITMEPEMIPPTINTDIKWKLQVLEKKANLR</sequence>
<evidence type="ECO:0000256" key="2">
    <source>
        <dbReference type="ARBA" id="ARBA00006086"/>
    </source>
</evidence>
<keyword evidence="3 5" id="KW-0963">Cytoplasm</keyword>
<evidence type="ECO:0000313" key="10">
    <source>
        <dbReference type="EMBL" id="CAJ0593837.1"/>
    </source>
</evidence>
<protein>
    <recommendedName>
        <fullName evidence="5">Elongator complex protein 1</fullName>
    </recommendedName>
</protein>
<comment type="pathway">
    <text evidence="1">tRNA modification; 5-methoxycarbonylmethyl-2-thiouridine-tRNA biosynthesis.</text>
</comment>
<evidence type="ECO:0000259" key="6">
    <source>
        <dbReference type="Pfam" id="PF04762"/>
    </source>
</evidence>